<accession>A0A8B7XM92</accession>
<dbReference type="RefSeq" id="XP_022081221.1">
    <property type="nucleotide sequence ID" value="XM_022225529.1"/>
</dbReference>
<feature type="compositionally biased region" description="Polar residues" evidence="18">
    <location>
        <begin position="1707"/>
        <end position="1718"/>
    </location>
</feature>
<feature type="transmembrane region" description="Helical" evidence="19">
    <location>
        <begin position="537"/>
        <end position="558"/>
    </location>
</feature>
<keyword evidence="12" id="KW-0406">Ion transport</keyword>
<dbReference type="InterPro" id="IPR050599">
    <property type="entry name" value="VDCC_alpha-1_subunit"/>
</dbReference>
<feature type="binding site" evidence="16">
    <location>
        <position position="1104"/>
    </location>
    <ligand>
        <name>Ca(2+)</name>
        <dbReference type="ChEBI" id="CHEBI:29108"/>
    </ligand>
</feature>
<dbReference type="Gene3D" id="6.10.250.2500">
    <property type="match status" value="1"/>
</dbReference>
<keyword evidence="10 17" id="KW-0851">Voltage-gated channel</keyword>
<feature type="binding site" evidence="16">
    <location>
        <position position="339"/>
    </location>
    <ligand>
        <name>Ca(2+)</name>
        <dbReference type="ChEBI" id="CHEBI:29108"/>
    </ligand>
</feature>
<dbReference type="FunFam" id="1.10.287.70:FF:000009">
    <property type="entry name" value="Voltage-dependent L-type calcium channel subunit alpha"/>
    <property type="match status" value="1"/>
</dbReference>
<evidence type="ECO:0000256" key="14">
    <source>
        <dbReference type="ARBA" id="ARBA00023157"/>
    </source>
</evidence>
<sequence length="2277" mass="256518">MDKFRTVVHNNVAAATASSGTYVSGSASTPTPTTASPTGLPATTNAPLSSAWRTTLAATTTVSTMNRRRNTYNKKKQHSGTSLRPPRALFCLTLDNPVRRMCISIVEWKPFEYLILLTIFANCFALAIYTPFPHEDTNTTNKNLENVEYIFLFIFTLEAMLKIVAMGFLFHSGAYLRNAWNFLDFIIVIIGVVSTILSHTAQQIAGFDVKALRAFRVLRPLRLVSGVPSLQVVLNSIVRAMVPLLHIALLVIFVILIYAVIGLELFIGKLHRTCWIVEDGVRRHVEEEPHPCGDRGFNCSELREDAFCDEYWEGPNEGITNFDNIGQAMLTVFQCITMEGWTDVLYNVNYAIESWWPWFYFVTLILLGSFFVLNLILGVLSGEFSKEREKAKARGAFQKFREKKQIEEDLKGYLDWIMQAEDIDPENEIEQHGEPPKHVLWKRLGTLNTKVPKPMSESDSSEKSEELGSTDIPQQSWMQRKKRQMRRWNRRCRRLCRQAVKSQAFYWVVIIMVFLNTIILASEHYRQPKWLMDFQDIGNLLFVVIFTVEMLIKMYSLGLQGYFVSLFNRFDCFVVCSSMVEVVLMYAGVIQPIGISVLRCVRLLRVFKVTRYWASLRNLVASLLNSMRSIASLLLLLFLFILIFALLGMQVFGGRFNFNKTQDKPRSNFDNFWQSLFTVFQILTGEDWNEVMYDGIAAYGGVHSIGIIASSYFIILYIWGNYILLNVFLAIAVDNLADAESLTALEKEREEEKRNKSIRRANEVDLSKQLPPGVDPKGVIRGPKRLQEKRKALNKEAPSSNNHKAIEDGEKQVHIEEDEAKKALKEPGDEDEDEEEEETLTTQSARPRRLSELDLPNKKAPMPKESSLFVLGPENRFRKGCYFVCTHNYFSNVVLLLILISSIMLAAEDPIDKNKTLNFILNCFDYGFTVAFTIEILLKVISFGLVIHKGAFCRNFFNLLDLLVVTVSYISIALQGQGAISAVKILRVLRVLRPLRAINRAKGLKHVVQCVFVAIKTIGNIMMVMLLLVFMFACIGVQLFSGKFYSCTDLSKMTEEHCHGNFIEYKDGNYLEPVVKPRVWKLNEFSFNNVGSGMLALFTICTFEGWPQLLYVAIDAASEPDHGPIRNNQLGVAIFFFIYIIVVAFFMVNIFVGFVIVTFQNEGEQEFKNCELDKNQRQCLEFALKARPKKKYIPKNSKQLKVWKIVTSRPFEYLIFVLIMVNTIVLAMKYYDQSDEYSEVLDRVNIVFTAIFLLECILKIIAFKIKNYVRDLWNLFDFVIVVGSIIDIILSEGKASQMDSESRFSINFFRLFRVMRLVKLLSKGEGIRTLLWTFIKSFQALPYVALLIVMLFFVYAVIGMQLFGKIALTTDGPINRNNNFQSFVAALLVLFRSATGEAWQQIMLACASSPEAKCDPFVLEHQPEVGETCGNDFAYIYFLTFYSFCSFLVINLFVAVIMDNFDYLTRDWSILGPHHLDEFVRNWAEYDPEATGKIKHLDVVALLRQISPPLGFGKLCPYRIACKRLVSMNMPLNSDGTVMFNATLFALIRTSLKIKTEGNIDKANDELRQVIRKIWKRTSTKMLDQVVPPAGADDDVTVGKFYATFLIQDYFRRFKKRKHDQLKMQGHEQGTVALQAGLRTLQEIGPQIKRAISGNLEDMDDEVSEAVELDEPSHRRSHSLFGNMLNMYHNRRQSAPMANTHPHHSIPLTNNLTVSPSSQHRKLSPANSLNSYSYTPRSRSPYSMSSGGGSFRSSRPPAGNALHVSSPNSAGFSPVGTQRYSPNNVAGRNHRHSSGQSHEATQPLLSEEDHHLDPPYRNGSVHADDQNYGTLGQGRQEMEHNAGDSREPFQDPYREPYRDYSRIPKSILRITRRLREPPPTLTTECYDDEDDDTSSENSHPATSPLLSHEHTPSPSRSCSSGSRSVSASPQTSSLTDFPTATGTSSSRYPGDESSLPGGECGGDGGNSYPAMAGRKVPPLSSARTSGSSLLSCVGKAEPRPASERKTAVPLKLAQAQVMAVAGMTPEGKPRDDGRPSLWLTPPSSPRRVRSSYHTPTPPRGRASGRGGGDSLLPTDNNNASAKEPLALRHSTGEIGTSRDPSTAFFKALTKPRVRQPLIPKGPKAAASQMPENVEGSAESLVAQVLEEEGISPIHDRDLISTVERELAEACNMSQSEMDAAAHRLIQANQQGDTSLPYFDHLGGYELQDYTQRSRSRKRGHSREGGFRTNSKGTSQEEDDLESENTDSENDGEDDHDDDDDDAKPKDSSGDMVYVTTL</sequence>
<evidence type="ECO:0000313" key="22">
    <source>
        <dbReference type="RefSeq" id="XP_022081221.1"/>
    </source>
</evidence>
<dbReference type="Gene3D" id="1.20.120.350">
    <property type="entry name" value="Voltage-gated potassium channels. Chain C"/>
    <property type="match status" value="4"/>
</dbReference>
<dbReference type="Gene3D" id="1.10.287.70">
    <property type="match status" value="4"/>
</dbReference>
<evidence type="ECO:0000256" key="5">
    <source>
        <dbReference type="ARBA" id="ARBA00022673"/>
    </source>
</evidence>
<keyword evidence="7 16" id="KW-0479">Metal-binding</keyword>
<evidence type="ECO:0000256" key="3">
    <source>
        <dbReference type="ARBA" id="ARBA00022553"/>
    </source>
</evidence>
<feature type="transmembrane region" description="Helical" evidence="19">
    <location>
        <begin position="1243"/>
        <end position="1265"/>
    </location>
</feature>
<feature type="region of interest" description="Disordered" evidence="18">
    <location>
        <begin position="748"/>
        <end position="860"/>
    </location>
</feature>
<evidence type="ECO:0000256" key="18">
    <source>
        <dbReference type="SAM" id="MobiDB-lite"/>
    </source>
</evidence>
<dbReference type="GO" id="GO:0005891">
    <property type="term" value="C:voltage-gated calcium channel complex"/>
    <property type="evidence" value="ECO:0007669"/>
    <property type="project" value="InterPro"/>
</dbReference>
<evidence type="ECO:0000256" key="8">
    <source>
        <dbReference type="ARBA" id="ARBA00022737"/>
    </source>
</evidence>
<dbReference type="InterPro" id="IPR014873">
    <property type="entry name" value="VDCC_a1su_IQ"/>
</dbReference>
<keyword evidence="14" id="KW-1015">Disulfide bond</keyword>
<dbReference type="PRINTS" id="PR00167">
    <property type="entry name" value="CACHANNEL"/>
</dbReference>
<evidence type="ECO:0000256" key="15">
    <source>
        <dbReference type="ARBA" id="ARBA00023303"/>
    </source>
</evidence>
<feature type="compositionally biased region" description="Basic and acidic residues" evidence="18">
    <location>
        <begin position="785"/>
        <end position="794"/>
    </location>
</feature>
<feature type="compositionally biased region" description="Acidic residues" evidence="18">
    <location>
        <begin position="1885"/>
        <end position="1894"/>
    </location>
</feature>
<evidence type="ECO:0000256" key="4">
    <source>
        <dbReference type="ARBA" id="ARBA00022568"/>
    </source>
</evidence>
<evidence type="ECO:0000256" key="16">
    <source>
        <dbReference type="PIRSR" id="PIRSR602077-1"/>
    </source>
</evidence>
<feature type="transmembrane region" description="Helical" evidence="19">
    <location>
        <begin position="919"/>
        <end position="942"/>
    </location>
</feature>
<dbReference type="FunFam" id="1.20.120.350:FF:000006">
    <property type="entry name" value="Voltage-dependent L-type calcium channel subunit alpha"/>
    <property type="match status" value="1"/>
</dbReference>
<feature type="compositionally biased region" description="Low complexity" evidence="18">
    <location>
        <begin position="1979"/>
        <end position="1991"/>
    </location>
</feature>
<feature type="binding site" evidence="16">
    <location>
        <position position="686"/>
    </location>
    <ligand>
        <name>Ca(2+)</name>
        <dbReference type="ChEBI" id="CHEBI:29108"/>
    </ligand>
</feature>
<evidence type="ECO:0000256" key="17">
    <source>
        <dbReference type="RuleBase" id="RU003808"/>
    </source>
</evidence>
<feature type="transmembrane region" description="Helical" evidence="19">
    <location>
        <begin position="1272"/>
        <end position="1290"/>
    </location>
</feature>
<evidence type="ECO:0000256" key="1">
    <source>
        <dbReference type="ARBA" id="ARBA00004141"/>
    </source>
</evidence>
<dbReference type="InterPro" id="IPR002077">
    <property type="entry name" value="VDCCAlpha1"/>
</dbReference>
<comment type="function">
    <text evidence="17">Voltage-sensitive calcium channels (VSCC) mediate the entry of calcium ions into excitable cells and are also involved in a variety of calcium-dependent processes, including muscle contraction, hormone or neurotransmitter release, gene expression, cell motility, cell division and cell death.</text>
</comment>
<name>A0A8B7XM92_ACAPL</name>
<dbReference type="GO" id="GO:0046872">
    <property type="term" value="F:metal ion binding"/>
    <property type="evidence" value="ECO:0007669"/>
    <property type="project" value="UniProtKB-KW"/>
</dbReference>
<keyword evidence="8" id="KW-0677">Repeat</keyword>
<dbReference type="FunFam" id="1.20.120.350:FF:000120">
    <property type="entry name" value="Voltage-dependent L-type calcium channel subunit alpha"/>
    <property type="match status" value="1"/>
</dbReference>
<dbReference type="GO" id="GO:0098703">
    <property type="term" value="P:calcium ion import across plasma membrane"/>
    <property type="evidence" value="ECO:0007669"/>
    <property type="project" value="TreeGrafter"/>
</dbReference>
<feature type="compositionally biased region" description="Acidic residues" evidence="18">
    <location>
        <begin position="828"/>
        <end position="839"/>
    </location>
</feature>
<feature type="transmembrane region" description="Helical" evidence="19">
    <location>
        <begin position="149"/>
        <end position="170"/>
    </location>
</feature>
<feature type="region of interest" description="Disordered" evidence="18">
    <location>
        <begin position="450"/>
        <end position="481"/>
    </location>
</feature>
<feature type="compositionally biased region" description="Acidic residues" evidence="18">
    <location>
        <begin position="2235"/>
        <end position="2261"/>
    </location>
</feature>
<evidence type="ECO:0000256" key="7">
    <source>
        <dbReference type="ARBA" id="ARBA00022723"/>
    </source>
</evidence>
<dbReference type="Proteomes" id="UP000694845">
    <property type="component" value="Unplaced"/>
</dbReference>
<dbReference type="PRINTS" id="PR01630">
    <property type="entry name" value="LVDCCALPHA1"/>
</dbReference>
<comment type="subcellular location">
    <subcellularLocation>
        <location evidence="1 17">Membrane</location>
        <topology evidence="1 17">Multi-pass membrane protein</topology>
    </subcellularLocation>
</comment>
<dbReference type="KEGG" id="aplc:110974142"/>
<feature type="transmembrane region" description="Helical" evidence="19">
    <location>
        <begin position="696"/>
        <end position="719"/>
    </location>
</feature>
<feature type="compositionally biased region" description="Polar residues" evidence="18">
    <location>
        <begin position="1794"/>
        <end position="1804"/>
    </location>
</feature>
<feature type="compositionally biased region" description="Basic and acidic residues" evidence="18">
    <location>
        <begin position="748"/>
        <end position="766"/>
    </location>
</feature>
<reference evidence="22" key="1">
    <citation type="submission" date="2025-08" db="UniProtKB">
        <authorList>
            <consortium name="RefSeq"/>
        </authorList>
    </citation>
    <scope>IDENTIFICATION</scope>
</reference>
<dbReference type="FunFam" id="1.10.287.70:FF:000007">
    <property type="entry name" value="Voltage-dependent L-type calcium channel subunit alpha"/>
    <property type="match status" value="1"/>
</dbReference>
<feature type="region of interest" description="Disordered" evidence="18">
    <location>
        <begin position="19"/>
        <end position="45"/>
    </location>
</feature>
<dbReference type="OrthoDB" id="431720at2759"/>
<feature type="transmembrane region" description="Helical" evidence="19">
    <location>
        <begin position="110"/>
        <end position="129"/>
    </location>
</feature>
<feature type="transmembrane region" description="Helical" evidence="19">
    <location>
        <begin position="1130"/>
        <end position="1159"/>
    </location>
</feature>
<keyword evidence="6 19" id="KW-0812">Transmembrane</keyword>
<evidence type="ECO:0000256" key="19">
    <source>
        <dbReference type="SAM" id="Phobius"/>
    </source>
</evidence>
<feature type="transmembrane region" description="Helical" evidence="19">
    <location>
        <begin position="358"/>
        <end position="380"/>
    </location>
</feature>
<dbReference type="FunFam" id="1.20.120.350:FF:000001">
    <property type="entry name" value="Voltage-dependent L-type calcium channel subunit alpha"/>
    <property type="match status" value="1"/>
</dbReference>
<feature type="transmembrane region" description="Helical" evidence="19">
    <location>
        <begin position="1435"/>
        <end position="1458"/>
    </location>
</feature>
<gene>
    <name evidence="22" type="primary">LOC110974142</name>
</gene>
<keyword evidence="4 17" id="KW-0109">Calcium transport</keyword>
<keyword evidence="9 16" id="KW-0106">Calcium</keyword>
<evidence type="ECO:0000256" key="2">
    <source>
        <dbReference type="ARBA" id="ARBA00022448"/>
    </source>
</evidence>
<keyword evidence="13 19" id="KW-0472">Membrane</keyword>
<keyword evidence="21" id="KW-1185">Reference proteome</keyword>
<feature type="region of interest" description="Disordered" evidence="18">
    <location>
        <begin position="1695"/>
        <end position="2099"/>
    </location>
</feature>
<dbReference type="FunFam" id="1.10.287.70:FF:000107">
    <property type="entry name" value="Voltage-dependent L-type calcium channel subunit alpha"/>
    <property type="match status" value="1"/>
</dbReference>
<feature type="compositionally biased region" description="Low complexity" evidence="18">
    <location>
        <begin position="24"/>
        <end position="45"/>
    </location>
</feature>
<dbReference type="Pfam" id="PF08763">
    <property type="entry name" value="Ca_chan_IQ"/>
    <property type="match status" value="1"/>
</dbReference>
<evidence type="ECO:0000256" key="11">
    <source>
        <dbReference type="ARBA" id="ARBA00022989"/>
    </source>
</evidence>
<feature type="transmembrane region" description="Helical" evidence="19">
    <location>
        <begin position="630"/>
        <end position="652"/>
    </location>
</feature>
<dbReference type="SUPFAM" id="SSF81324">
    <property type="entry name" value="Voltage-gated potassium channels"/>
    <property type="match status" value="4"/>
</dbReference>
<organism evidence="21 22">
    <name type="scientific">Acanthaster planci</name>
    <name type="common">Crown-of-thorns starfish</name>
    <dbReference type="NCBI Taxonomy" id="133434"/>
    <lineage>
        <taxon>Eukaryota</taxon>
        <taxon>Metazoa</taxon>
        <taxon>Echinodermata</taxon>
        <taxon>Eleutherozoa</taxon>
        <taxon>Asterozoa</taxon>
        <taxon>Asteroidea</taxon>
        <taxon>Valvatacea</taxon>
        <taxon>Valvatida</taxon>
        <taxon>Acanthasteridae</taxon>
        <taxon>Acanthaster</taxon>
    </lineage>
</organism>
<feature type="compositionally biased region" description="Basic and acidic residues" evidence="18">
    <location>
        <begin position="1996"/>
        <end position="2006"/>
    </location>
</feature>
<dbReference type="PANTHER" id="PTHR45628">
    <property type="entry name" value="VOLTAGE-DEPENDENT CALCIUM CHANNEL TYPE A SUBUNIT ALPHA-1"/>
    <property type="match status" value="1"/>
</dbReference>
<evidence type="ECO:0000256" key="12">
    <source>
        <dbReference type="ARBA" id="ARBA00023065"/>
    </source>
</evidence>
<dbReference type="Pfam" id="PF16905">
    <property type="entry name" value="GPHH"/>
    <property type="match status" value="1"/>
</dbReference>
<feature type="transmembrane region" description="Helical" evidence="19">
    <location>
        <begin position="504"/>
        <end position="525"/>
    </location>
</feature>
<dbReference type="InterPro" id="IPR005821">
    <property type="entry name" value="Ion_trans_dom"/>
</dbReference>
<evidence type="ECO:0000256" key="10">
    <source>
        <dbReference type="ARBA" id="ARBA00022882"/>
    </source>
</evidence>
<keyword evidence="15" id="KW-0407">Ion channel</keyword>
<evidence type="ECO:0000256" key="13">
    <source>
        <dbReference type="ARBA" id="ARBA00023136"/>
    </source>
</evidence>
<comment type="similarity">
    <text evidence="17">Belongs to the calcium channel alpha-1 subunit (TC 1.A.1.11) family.</text>
</comment>
<feature type="transmembrane region" description="Helical" evidence="19">
    <location>
        <begin position="1340"/>
        <end position="1358"/>
    </location>
</feature>
<feature type="transmembrane region" description="Helical" evidence="19">
    <location>
        <begin position="1007"/>
        <end position="1040"/>
    </location>
</feature>
<dbReference type="InterPro" id="IPR005446">
    <property type="entry name" value="VDCC_L_a1su"/>
</dbReference>
<evidence type="ECO:0000259" key="20">
    <source>
        <dbReference type="SMART" id="SM01062"/>
    </source>
</evidence>
<evidence type="ECO:0000256" key="6">
    <source>
        <dbReference type="ARBA" id="ARBA00022692"/>
    </source>
</evidence>
<feature type="transmembrane region" description="Helical" evidence="19">
    <location>
        <begin position="1211"/>
        <end position="1231"/>
    </location>
</feature>
<evidence type="ECO:0000313" key="21">
    <source>
        <dbReference type="Proteomes" id="UP000694845"/>
    </source>
</evidence>
<dbReference type="PANTHER" id="PTHR45628:SF1">
    <property type="entry name" value="VOLTAGE-DEPENDENT CALCIUM CHANNEL TYPE D SUBUNIT ALPHA-1"/>
    <property type="match status" value="1"/>
</dbReference>
<feature type="transmembrane region" description="Helical" evidence="19">
    <location>
        <begin position="889"/>
        <end position="907"/>
    </location>
</feature>
<feature type="transmembrane region" description="Helical" evidence="19">
    <location>
        <begin position="245"/>
        <end position="267"/>
    </location>
</feature>
<keyword evidence="5 17" id="KW-0107">Calcium channel</keyword>
<feature type="compositionally biased region" description="Basic and acidic residues" evidence="18">
    <location>
        <begin position="1836"/>
        <end position="1862"/>
    </location>
</feature>
<feature type="compositionally biased region" description="Polar residues" evidence="18">
    <location>
        <begin position="1930"/>
        <end position="1947"/>
    </location>
</feature>
<protein>
    <recommendedName>
        <fullName evidence="17">Voltage-dependent L-type calcium channel subunit alpha</fullName>
    </recommendedName>
</protein>
<feature type="transmembrane region" description="Helical" evidence="19">
    <location>
        <begin position="962"/>
        <end position="986"/>
    </location>
</feature>
<evidence type="ECO:0000256" key="9">
    <source>
        <dbReference type="ARBA" id="ARBA00022837"/>
    </source>
</evidence>
<keyword evidence="2" id="KW-0813">Transport</keyword>
<feature type="region of interest" description="Disordered" evidence="18">
    <location>
        <begin position="2209"/>
        <end position="2277"/>
    </location>
</feature>
<feature type="compositionally biased region" description="Low complexity" evidence="18">
    <location>
        <begin position="1912"/>
        <end position="1929"/>
    </location>
</feature>
<proteinExistence type="inferred from homology"/>
<dbReference type="InterPro" id="IPR031649">
    <property type="entry name" value="GPHH_dom"/>
</dbReference>
<dbReference type="Gene3D" id="6.10.250.2180">
    <property type="match status" value="1"/>
</dbReference>
<keyword evidence="11 19" id="KW-1133">Transmembrane helix</keyword>
<dbReference type="SMART" id="SM01062">
    <property type="entry name" value="Ca_chan_IQ"/>
    <property type="match status" value="1"/>
</dbReference>
<dbReference type="FunFam" id="1.20.120.350:FF:000010">
    <property type="entry name" value="Voltage-dependent L-type calcium channel subunit alpha"/>
    <property type="match status" value="1"/>
</dbReference>
<feature type="compositionally biased region" description="Polar residues" evidence="18">
    <location>
        <begin position="1763"/>
        <end position="1786"/>
    </location>
</feature>
<dbReference type="GO" id="GO:0008331">
    <property type="term" value="F:high voltage-gated calcium channel activity"/>
    <property type="evidence" value="ECO:0007669"/>
    <property type="project" value="TreeGrafter"/>
</dbReference>
<feature type="transmembrane region" description="Helical" evidence="19">
    <location>
        <begin position="182"/>
        <end position="201"/>
    </location>
</feature>
<dbReference type="InterPro" id="IPR027359">
    <property type="entry name" value="Volt_channel_dom_sf"/>
</dbReference>
<dbReference type="GeneID" id="110974142"/>
<dbReference type="Pfam" id="PF00520">
    <property type="entry name" value="Ion_trans"/>
    <property type="match status" value="4"/>
</dbReference>
<feature type="compositionally biased region" description="Low complexity" evidence="18">
    <location>
        <begin position="1731"/>
        <end position="1755"/>
    </location>
</feature>
<keyword evidence="3" id="KW-0597">Phosphoprotein</keyword>
<feature type="domain" description="Voltage-dependent calcium channel alpha-1 subunit IQ" evidence="20">
    <location>
        <begin position="1593"/>
        <end position="1627"/>
    </location>
</feature>
<feature type="compositionally biased region" description="Basic and acidic residues" evidence="18">
    <location>
        <begin position="804"/>
        <end position="827"/>
    </location>
</feature>
<dbReference type="FunFam" id="1.10.238.10:FF:000063">
    <property type="entry name" value="Voltage-dependent N-type calcium channel subunit alpha"/>
    <property type="match status" value="1"/>
</dbReference>
<dbReference type="OMA" id="QFMASAI"/>